<evidence type="ECO:0000256" key="9">
    <source>
        <dbReference type="ARBA" id="ARBA00025772"/>
    </source>
</evidence>
<evidence type="ECO:0000256" key="4">
    <source>
        <dbReference type="ARBA" id="ARBA00022481"/>
    </source>
</evidence>
<evidence type="ECO:0000256" key="1">
    <source>
        <dbReference type="ARBA" id="ARBA00004377"/>
    </source>
</evidence>
<dbReference type="RefSeq" id="WP_339600217.1">
    <property type="nucleotide sequence ID" value="NZ_JBBHLC010000071.1"/>
</dbReference>
<evidence type="ECO:0000256" key="7">
    <source>
        <dbReference type="ARBA" id="ARBA00022989"/>
    </source>
</evidence>
<feature type="domain" description="General secretion pathway GspH" evidence="11">
    <location>
        <begin position="42"/>
        <end position="144"/>
    </location>
</feature>
<dbReference type="Pfam" id="PF12019">
    <property type="entry name" value="GspH"/>
    <property type="match status" value="1"/>
</dbReference>
<comment type="similarity">
    <text evidence="9">Belongs to the GSP H family.</text>
</comment>
<reference evidence="12 13" key="1">
    <citation type="submission" date="2024-02" db="EMBL/GenBank/DDBJ databases">
        <title>Identification of pathogenicity and growth-promoting function of Pseudomonas putida variant.</title>
        <authorList>
            <person name="Sun J."/>
        </authorList>
    </citation>
    <scope>NUCLEOTIDE SEQUENCE [LARGE SCALE GENOMIC DNA]</scope>
    <source>
        <strain evidence="12 13">A03</strain>
    </source>
</reference>
<comment type="caution">
    <text evidence="12">The sequence shown here is derived from an EMBL/GenBank/DDBJ whole genome shotgun (WGS) entry which is preliminary data.</text>
</comment>
<keyword evidence="3" id="KW-1003">Cell membrane</keyword>
<evidence type="ECO:0000259" key="11">
    <source>
        <dbReference type="Pfam" id="PF12019"/>
    </source>
</evidence>
<sequence length="159" mass="17132">MRQQGVTLIQMMCTLAVAGLLTHMGATAYHQMSEGLHQAAVARALAQSLREARNHAALRHRAVLVQPIDGLWGKGWRTTLEHNGQLLREQRPAKPVTIVGSDTRLVRFSARGAPLGAGFGGITLHICQRDTPYSVHRVVLSPSGRVSLRSDGSPGCAGR</sequence>
<protein>
    <recommendedName>
        <fullName evidence="2">Type II secretion system protein H</fullName>
    </recommendedName>
    <alternativeName>
        <fullName evidence="10">General secretion pathway protein H</fullName>
    </alternativeName>
</protein>
<keyword evidence="8" id="KW-0472">Membrane</keyword>
<name>A0ABU8QX89_9PSED</name>
<evidence type="ECO:0000256" key="6">
    <source>
        <dbReference type="ARBA" id="ARBA00022692"/>
    </source>
</evidence>
<evidence type="ECO:0000313" key="12">
    <source>
        <dbReference type="EMBL" id="MEJ5865279.1"/>
    </source>
</evidence>
<keyword evidence="7" id="KW-1133">Transmembrane helix</keyword>
<comment type="subcellular location">
    <subcellularLocation>
        <location evidence="1">Cell inner membrane</location>
        <topology evidence="1">Single-pass membrane protein</topology>
    </subcellularLocation>
</comment>
<keyword evidence="6" id="KW-0812">Transmembrane</keyword>
<keyword evidence="5" id="KW-0997">Cell inner membrane</keyword>
<keyword evidence="4" id="KW-0488">Methylation</keyword>
<accession>A0ABU8QX89</accession>
<dbReference type="InterPro" id="IPR045584">
    <property type="entry name" value="Pilin-like"/>
</dbReference>
<organism evidence="12 13">
    <name type="scientific">Pseudomonas farsensis</name>
    <dbReference type="NCBI Taxonomy" id="2745492"/>
    <lineage>
        <taxon>Bacteria</taxon>
        <taxon>Pseudomonadati</taxon>
        <taxon>Pseudomonadota</taxon>
        <taxon>Gammaproteobacteria</taxon>
        <taxon>Pseudomonadales</taxon>
        <taxon>Pseudomonadaceae</taxon>
        <taxon>Pseudomonas</taxon>
    </lineage>
</organism>
<dbReference type="Proteomes" id="UP001380290">
    <property type="component" value="Unassembled WGS sequence"/>
</dbReference>
<proteinExistence type="inferred from homology"/>
<evidence type="ECO:0000256" key="3">
    <source>
        <dbReference type="ARBA" id="ARBA00022475"/>
    </source>
</evidence>
<evidence type="ECO:0000256" key="2">
    <source>
        <dbReference type="ARBA" id="ARBA00021549"/>
    </source>
</evidence>
<evidence type="ECO:0000256" key="10">
    <source>
        <dbReference type="ARBA" id="ARBA00030775"/>
    </source>
</evidence>
<keyword evidence="13" id="KW-1185">Reference proteome</keyword>
<gene>
    <name evidence="12" type="ORF">V7S98_18875</name>
</gene>
<evidence type="ECO:0000256" key="5">
    <source>
        <dbReference type="ARBA" id="ARBA00022519"/>
    </source>
</evidence>
<evidence type="ECO:0000313" key="13">
    <source>
        <dbReference type="Proteomes" id="UP001380290"/>
    </source>
</evidence>
<evidence type="ECO:0000256" key="8">
    <source>
        <dbReference type="ARBA" id="ARBA00023136"/>
    </source>
</evidence>
<dbReference type="Gene3D" id="3.55.40.10">
    <property type="entry name" value="minor pseudopilin epsh domain"/>
    <property type="match status" value="1"/>
</dbReference>
<dbReference type="EMBL" id="JBBHLC010000071">
    <property type="protein sequence ID" value="MEJ5865279.1"/>
    <property type="molecule type" value="Genomic_DNA"/>
</dbReference>
<dbReference type="InterPro" id="IPR022346">
    <property type="entry name" value="T2SS_GspH"/>
</dbReference>
<dbReference type="SUPFAM" id="SSF54523">
    <property type="entry name" value="Pili subunits"/>
    <property type="match status" value="1"/>
</dbReference>